<sequence length="393" mass="42464">MADSTFARPPAVLMIGTGEYTTGYTVEGASKSDKKTGVVALVMLDLQLRGKVGTLGMCGTDGLKMPAIRAHMKSVLSGYAGIDPSRIQTWPADGVVNHKAYLEAAEAFGPGDCAIIFTPDDTHGRIASACLARGMHVMITKPPVKTLAEHLALVAEARKVNRLAVVEVHKRFDPIYADARDRIASSLGGFSFFTAHMSQPKHQLDTFRAWAGRSSDISYYLNSHHVDFHEWCMRGMARAETTDDGAQDGASSAPDGFTGSAGHAIYTSSWVAPKSDVHSQQRWFYMGTRGEINVDQAHRGYTMATDEGGFASVNPLFWKPAKDAATHAFAGQRCYGYLSFEAFIEAAAACNEVGATAILEAGRRSLDSGGRPIEIVYDDVAAETPRAIRQVEY</sequence>
<dbReference type="InterPro" id="IPR000683">
    <property type="entry name" value="Gfo/Idh/MocA-like_OxRdtase_N"/>
</dbReference>
<evidence type="ECO:0000259" key="1">
    <source>
        <dbReference type="Pfam" id="PF01408"/>
    </source>
</evidence>
<proteinExistence type="predicted"/>
<dbReference type="Pfam" id="PF01408">
    <property type="entry name" value="GFO_IDH_MocA"/>
    <property type="match status" value="1"/>
</dbReference>
<accession>A0A0M0K4M4</accession>
<evidence type="ECO:0000313" key="2">
    <source>
        <dbReference type="EMBL" id="KOO33328.1"/>
    </source>
</evidence>
<evidence type="ECO:0000313" key="3">
    <source>
        <dbReference type="Proteomes" id="UP000037460"/>
    </source>
</evidence>
<name>A0A0M0K4M4_9EUKA</name>
<dbReference type="GO" id="GO:0016491">
    <property type="term" value="F:oxidoreductase activity"/>
    <property type="evidence" value="ECO:0007669"/>
    <property type="project" value="TreeGrafter"/>
</dbReference>
<dbReference type="Gene3D" id="3.30.360.10">
    <property type="entry name" value="Dihydrodipicolinate Reductase, domain 2"/>
    <property type="match status" value="1"/>
</dbReference>
<dbReference type="GO" id="GO:0005737">
    <property type="term" value="C:cytoplasm"/>
    <property type="evidence" value="ECO:0007669"/>
    <property type="project" value="TreeGrafter"/>
</dbReference>
<keyword evidence="3" id="KW-1185">Reference proteome</keyword>
<dbReference type="PANTHER" id="PTHR42840">
    <property type="entry name" value="NAD(P)-BINDING ROSSMANN-FOLD SUPERFAMILY PROTEIN-RELATED"/>
    <property type="match status" value="1"/>
</dbReference>
<gene>
    <name evidence="2" type="ORF">Ctob_014931</name>
</gene>
<reference evidence="3" key="1">
    <citation type="journal article" date="2015" name="PLoS Genet.">
        <title>Genome Sequence and Transcriptome Analyses of Chrysochromulina tobin: Metabolic Tools for Enhanced Algal Fitness in the Prominent Order Prymnesiales (Haptophyceae).</title>
        <authorList>
            <person name="Hovde B.T."/>
            <person name="Deodato C.R."/>
            <person name="Hunsperger H.M."/>
            <person name="Ryken S.A."/>
            <person name="Yost W."/>
            <person name="Jha R.K."/>
            <person name="Patterson J."/>
            <person name="Monnat R.J. Jr."/>
            <person name="Barlow S.B."/>
            <person name="Starkenburg S.R."/>
            <person name="Cattolico R.A."/>
        </authorList>
    </citation>
    <scope>NUCLEOTIDE SEQUENCE</scope>
    <source>
        <strain evidence="3">CCMP291</strain>
    </source>
</reference>
<dbReference type="Proteomes" id="UP000037460">
    <property type="component" value="Unassembled WGS sequence"/>
</dbReference>
<dbReference type="InterPro" id="IPR036291">
    <property type="entry name" value="NAD(P)-bd_dom_sf"/>
</dbReference>
<organism evidence="2 3">
    <name type="scientific">Chrysochromulina tobinii</name>
    <dbReference type="NCBI Taxonomy" id="1460289"/>
    <lineage>
        <taxon>Eukaryota</taxon>
        <taxon>Haptista</taxon>
        <taxon>Haptophyta</taxon>
        <taxon>Prymnesiophyceae</taxon>
        <taxon>Prymnesiales</taxon>
        <taxon>Chrysochromulinaceae</taxon>
        <taxon>Chrysochromulina</taxon>
    </lineage>
</organism>
<dbReference type="SUPFAM" id="SSF51735">
    <property type="entry name" value="NAD(P)-binding Rossmann-fold domains"/>
    <property type="match status" value="1"/>
</dbReference>
<dbReference type="Gene3D" id="3.40.50.720">
    <property type="entry name" value="NAD(P)-binding Rossmann-like Domain"/>
    <property type="match status" value="1"/>
</dbReference>
<dbReference type="PANTHER" id="PTHR42840:SF6">
    <property type="entry name" value="BINDING ROSSMANN FOLD OXIDOREDUCTASE, PUTATIVE (AFU_ORTHOLOGUE AFUA_3G11930)-RELATED"/>
    <property type="match status" value="1"/>
</dbReference>
<dbReference type="OrthoDB" id="64915at2759"/>
<comment type="caution">
    <text evidence="2">The sequence shown here is derived from an EMBL/GenBank/DDBJ whole genome shotgun (WGS) entry which is preliminary data.</text>
</comment>
<dbReference type="EMBL" id="JWZX01001546">
    <property type="protein sequence ID" value="KOO33328.1"/>
    <property type="molecule type" value="Genomic_DNA"/>
</dbReference>
<dbReference type="GO" id="GO:0000166">
    <property type="term" value="F:nucleotide binding"/>
    <property type="evidence" value="ECO:0007669"/>
    <property type="project" value="InterPro"/>
</dbReference>
<protein>
    <submittedName>
        <fullName evidence="2">NAD binding rossmann fold oxidoreductase</fullName>
    </submittedName>
</protein>
<feature type="domain" description="Gfo/Idh/MocA-like oxidoreductase N-terminal" evidence="1">
    <location>
        <begin position="72"/>
        <end position="166"/>
    </location>
</feature>
<dbReference type="AlphaFoldDB" id="A0A0M0K4M4"/>
<dbReference type="GO" id="GO:0006740">
    <property type="term" value="P:NADPH regeneration"/>
    <property type="evidence" value="ECO:0007669"/>
    <property type="project" value="TreeGrafter"/>
</dbReference>